<comment type="cofactor">
    <cofactor evidence="15">
        <name>Zn(2+)</name>
        <dbReference type="ChEBI" id="CHEBI:29105"/>
    </cofactor>
    <text evidence="15">Binds 2 Zn(2+) ions per homotetramer.</text>
</comment>
<dbReference type="InterPro" id="IPR019307">
    <property type="entry name" value="RNA-bd_AU-1/RNase_E/G"/>
</dbReference>
<dbReference type="Gene3D" id="3.40.1260.20">
    <property type="entry name" value="Ribonuclease E, catalytic domain"/>
    <property type="match status" value="1"/>
</dbReference>
<evidence type="ECO:0000256" key="10">
    <source>
        <dbReference type="ARBA" id="ARBA00022759"/>
    </source>
</evidence>
<keyword evidence="2 15" id="KW-1003">Cell membrane</keyword>
<organism evidence="18 19">
    <name type="scientific">Sessilibacter corallicola</name>
    <dbReference type="NCBI Taxonomy" id="2904075"/>
    <lineage>
        <taxon>Bacteria</taxon>
        <taxon>Pseudomonadati</taxon>
        <taxon>Pseudomonadota</taxon>
        <taxon>Gammaproteobacteria</taxon>
        <taxon>Cellvibrionales</taxon>
        <taxon>Cellvibrionaceae</taxon>
        <taxon>Sessilibacter</taxon>
    </lineage>
</organism>
<evidence type="ECO:0000256" key="15">
    <source>
        <dbReference type="HAMAP-Rule" id="MF_00970"/>
    </source>
</evidence>
<dbReference type="SMART" id="SM00316">
    <property type="entry name" value="S1"/>
    <property type="match status" value="1"/>
</dbReference>
<sequence length="926" mass="103463">MKRMLINATQPEELRVALVDGQWLYDLDIENRTREQKKANIYKGKITRIEPSLEAAFVDYGSERHGFLPLKEISREYFLKQPKEIEGRLRIKDVVKEGMEVIVQVDKEERGNKGAALTTFVSLAGRYLVLMPNNPRAGGISRRIDGDDRSELKEALSGTTVPQGMGIIVRTAGVGRSSEELQWDLDRLILLWNSIKEKFNQLPSPYFLFQESNVVIRAIRDYLRHDIKEVIIDNQDAYDQACNFIDHVMPNYRSKVKLYTDKTALFSRFQIESQIQTAFQREVKLPSGGSIVIDVTEALVSIDINSARATKGGDIEETALQTNLEAADEIARQLRLRDIGGLQVIDFIDMQSNKNQREVENKLRDALSMDRARVQTSRISRFGLLEMSRQRLRPSLGETTSKVCPRCSGQGTILSTKPMALSILRLIEEEAQKDHSAEIRAITPVTVGTYLLNEKRTSISDIEKRHNTRVVIVPNEELSTPHFEVQRLRENDEGTLETSYKITVAQPEESSTEQKSAAKESASEPQKPAVERTPSTQPAPPPPKGPSLISKILKALKQWLTPEEEKPSKHKRSKDGKGGKRNEYSRSKRKPRSRDENRNNGSDNQRDGGNSRRPNNKKSARHEDNNQSRSGRQQRNDNRTDKQTSDANDNQNKSDNRPNKRPTNKKPRPQPRRRGRREDLVNNDNNAPKAVETESQVAGDSNLDNQVANAIEKQQTEFASHSTENKQQAVEAKAETRTSEQAAPKAPESSAASETSDKPPVAESQPEVTQPANDQKVETEAVSQTEVETNEAATKAVETPAEESVATEEPKPVDAPVESEPQAVSENNSSETSQAADTDTNEEAKEAVVSTDEETNAATEEVAAYSRATNDPRVNPKPVGSISIESRSHEVQLSAPLDTAQPANIASNPRALKRPANDPRNQRIEA</sequence>
<dbReference type="InterPro" id="IPR004659">
    <property type="entry name" value="RNase_E/G"/>
</dbReference>
<evidence type="ECO:0000256" key="3">
    <source>
        <dbReference type="ARBA" id="ARBA00022490"/>
    </source>
</evidence>
<dbReference type="CDD" id="cd04453">
    <property type="entry name" value="S1_RNase_E"/>
    <property type="match status" value="1"/>
</dbReference>
<feature type="binding site" evidence="15">
    <location>
        <position position="407"/>
    </location>
    <ligand>
        <name>Zn(2+)</name>
        <dbReference type="ChEBI" id="CHEBI:29105"/>
        <note>ligand shared between dimeric partners</note>
    </ligand>
</feature>
<comment type="subcellular location">
    <subcellularLocation>
        <location evidence="15">Cytoplasm</location>
    </subcellularLocation>
    <subcellularLocation>
        <location evidence="15">Cell inner membrane</location>
        <topology evidence="15">Peripheral membrane protein</topology>
        <orientation evidence="15">Cytoplasmic side</orientation>
    </subcellularLocation>
</comment>
<feature type="compositionally biased region" description="Low complexity" evidence="16">
    <location>
        <begin position="739"/>
        <end position="754"/>
    </location>
</feature>
<keyword evidence="15" id="KW-0820">tRNA-binding</keyword>
<feature type="binding site" evidence="15">
    <location>
        <position position="346"/>
    </location>
    <ligand>
        <name>Mg(2+)</name>
        <dbReference type="ChEBI" id="CHEBI:18420"/>
        <note>catalytic</note>
    </ligand>
</feature>
<protein>
    <recommendedName>
        <fullName evidence="15">Ribonuclease E</fullName>
        <shortName evidence="15">RNase E</shortName>
        <ecNumber evidence="15">3.1.26.12</ecNumber>
    </recommendedName>
</protein>
<dbReference type="PANTHER" id="PTHR30001">
    <property type="entry name" value="RIBONUCLEASE"/>
    <property type="match status" value="1"/>
</dbReference>
<keyword evidence="19" id="KW-1185">Reference proteome</keyword>
<dbReference type="HAMAP" id="MF_00970">
    <property type="entry name" value="RNase_E"/>
    <property type="match status" value="1"/>
</dbReference>
<dbReference type="PANTHER" id="PTHR30001:SF1">
    <property type="entry name" value="RIBONUCLEASE E_G-LIKE PROTEIN, CHLOROPLASTIC"/>
    <property type="match status" value="1"/>
</dbReference>
<evidence type="ECO:0000256" key="6">
    <source>
        <dbReference type="ARBA" id="ARBA00022694"/>
    </source>
</evidence>
<dbReference type="PROSITE" id="PS50126">
    <property type="entry name" value="S1"/>
    <property type="match status" value="1"/>
</dbReference>
<dbReference type="EMBL" id="BAABWN010000006">
    <property type="protein sequence ID" value="GAA6168186.1"/>
    <property type="molecule type" value="Genomic_DNA"/>
</dbReference>
<dbReference type="InterPro" id="IPR003029">
    <property type="entry name" value="S1_domain"/>
</dbReference>
<evidence type="ECO:0000256" key="16">
    <source>
        <dbReference type="SAM" id="MobiDB-lite"/>
    </source>
</evidence>
<keyword evidence="15" id="KW-0862">Zinc</keyword>
<evidence type="ECO:0000256" key="4">
    <source>
        <dbReference type="ARBA" id="ARBA00022519"/>
    </source>
</evidence>
<keyword evidence="9 15" id="KW-0699">rRNA-binding</keyword>
<evidence type="ECO:0000256" key="5">
    <source>
        <dbReference type="ARBA" id="ARBA00022552"/>
    </source>
</evidence>
<evidence type="ECO:0000256" key="7">
    <source>
        <dbReference type="ARBA" id="ARBA00022722"/>
    </source>
</evidence>
<dbReference type="Pfam" id="PF00575">
    <property type="entry name" value="S1"/>
    <property type="match status" value="1"/>
</dbReference>
<keyword evidence="4 15" id="KW-0997">Cell inner membrane</keyword>
<evidence type="ECO:0000256" key="8">
    <source>
        <dbReference type="ARBA" id="ARBA00022723"/>
    </source>
</evidence>
<feature type="compositionally biased region" description="Basic and acidic residues" evidence="16">
    <location>
        <begin position="575"/>
        <end position="586"/>
    </location>
</feature>
<keyword evidence="13 15" id="KW-0694">RNA-binding</keyword>
<keyword evidence="8 15" id="KW-0479">Metal-binding</keyword>
<evidence type="ECO:0000256" key="1">
    <source>
        <dbReference type="ARBA" id="ARBA00005663"/>
    </source>
</evidence>
<keyword evidence="11 15" id="KW-0378">Hydrolase</keyword>
<comment type="subunit">
    <text evidence="15">Component of the RNA degradosome, which is a multiprotein complex involved in RNA processing and mRNA degradation. Within the RNA degradosome, RNase E assembles into a homotetramer formed by a dimer of dimers.</text>
</comment>
<comment type="catalytic activity">
    <reaction evidence="15">
        <text>Endonucleolytic cleavage of single-stranded RNA in A- and U-rich regions.</text>
        <dbReference type="EC" id="3.1.26.12"/>
    </reaction>
</comment>
<feature type="compositionally biased region" description="Polar residues" evidence="16">
    <location>
        <begin position="693"/>
        <end position="728"/>
    </location>
</feature>
<keyword evidence="12 15" id="KW-0460">Magnesium</keyword>
<dbReference type="SUPFAM" id="SSF50249">
    <property type="entry name" value="Nucleic acid-binding proteins"/>
    <property type="match status" value="1"/>
</dbReference>
<feature type="compositionally biased region" description="Basic and acidic residues" evidence="16">
    <location>
        <begin position="915"/>
        <end position="926"/>
    </location>
</feature>
<evidence type="ECO:0000256" key="13">
    <source>
        <dbReference type="ARBA" id="ARBA00022884"/>
    </source>
</evidence>
<comment type="similarity">
    <text evidence="15">Belongs to the RNase E/G family. RNase E subfamily.</text>
</comment>
<dbReference type="RefSeq" id="WP_353302860.1">
    <property type="nucleotide sequence ID" value="NZ_BAABWN010000006.1"/>
</dbReference>
<feature type="compositionally biased region" description="Basic residues" evidence="16">
    <location>
        <begin position="659"/>
        <end position="675"/>
    </location>
</feature>
<keyword evidence="3 15" id="KW-0963">Cytoplasm</keyword>
<comment type="caution">
    <text evidence="18">The sequence shown here is derived from an EMBL/GenBank/DDBJ whole genome shotgun (WGS) entry which is preliminary data.</text>
</comment>
<dbReference type="InterPro" id="IPR048583">
    <property type="entry name" value="RNase_E_G_thioredoxin-like"/>
</dbReference>
<reference evidence="18 19" key="1">
    <citation type="submission" date="2024-04" db="EMBL/GenBank/DDBJ databases">
        <title>Draft genome sequence of Sessilibacter corallicola NBRC 116591.</title>
        <authorList>
            <person name="Miyakawa T."/>
            <person name="Kusuya Y."/>
            <person name="Miura T."/>
        </authorList>
    </citation>
    <scope>NUCLEOTIDE SEQUENCE [LARGE SCALE GENOMIC DNA]</scope>
    <source>
        <strain evidence="18 19">KU-00831-HH</strain>
    </source>
</reference>
<dbReference type="NCBIfam" id="TIGR00757">
    <property type="entry name" value="RNaseEG"/>
    <property type="match status" value="1"/>
</dbReference>
<dbReference type="Pfam" id="PF20833">
    <property type="entry name" value="RNase_E_G_Thio"/>
    <property type="match status" value="1"/>
</dbReference>
<keyword evidence="5 15" id="KW-0698">rRNA processing</keyword>
<dbReference type="InterPro" id="IPR012340">
    <property type="entry name" value="NA-bd_OB-fold"/>
</dbReference>
<evidence type="ECO:0000313" key="19">
    <source>
        <dbReference type="Proteomes" id="UP001465153"/>
    </source>
</evidence>
<name>A0ABQ0A955_9GAMM</name>
<comment type="function">
    <text evidence="15">Endoribonuclease that plays a central role in RNA processing and decay. Required for the maturation of 5S and 16S rRNAs and the majority of tRNAs. Also involved in the degradation of most mRNAs.</text>
</comment>
<keyword evidence="6 15" id="KW-0819">tRNA processing</keyword>
<evidence type="ECO:0000256" key="9">
    <source>
        <dbReference type="ARBA" id="ARBA00022730"/>
    </source>
</evidence>
<dbReference type="Pfam" id="PF10150">
    <property type="entry name" value="RNase_E_G"/>
    <property type="match status" value="1"/>
</dbReference>
<evidence type="ECO:0000256" key="2">
    <source>
        <dbReference type="ARBA" id="ARBA00022475"/>
    </source>
</evidence>
<dbReference type="InterPro" id="IPR028878">
    <property type="entry name" value="RNase_E"/>
</dbReference>
<evidence type="ECO:0000256" key="14">
    <source>
        <dbReference type="ARBA" id="ARBA00023136"/>
    </source>
</evidence>
<comment type="cofactor">
    <cofactor evidence="15">
        <name>Mg(2+)</name>
        <dbReference type="ChEBI" id="CHEBI:18420"/>
    </cofactor>
    <text evidence="15">Binds 1 Mg(2+) ion per subunit.</text>
</comment>
<feature type="compositionally biased region" description="Polar residues" evidence="16">
    <location>
        <begin position="822"/>
        <end position="838"/>
    </location>
</feature>
<feature type="region of interest" description="Disordered" evidence="16">
    <location>
        <begin position="503"/>
        <end position="926"/>
    </location>
</feature>
<evidence type="ECO:0000259" key="17">
    <source>
        <dbReference type="PROSITE" id="PS50126"/>
    </source>
</evidence>
<dbReference type="Proteomes" id="UP001465153">
    <property type="component" value="Unassembled WGS sequence"/>
</dbReference>
<feature type="domain" description="S1 motif" evidence="17">
    <location>
        <begin position="39"/>
        <end position="120"/>
    </location>
</feature>
<evidence type="ECO:0000256" key="12">
    <source>
        <dbReference type="ARBA" id="ARBA00022842"/>
    </source>
</evidence>
<dbReference type="EC" id="3.1.26.12" evidence="15"/>
<feature type="compositionally biased region" description="Basic and acidic residues" evidence="16">
    <location>
        <begin position="634"/>
        <end position="644"/>
    </location>
</feature>
<comment type="similarity">
    <text evidence="1">Belongs to the RNase E/G family. RNase G subfamily.</text>
</comment>
<proteinExistence type="inferred from homology"/>
<evidence type="ECO:0000313" key="18">
    <source>
        <dbReference type="EMBL" id="GAA6168186.1"/>
    </source>
</evidence>
<feature type="region of interest" description="Required for zinc-mediated homotetramerization and catalytic activity" evidence="15">
    <location>
        <begin position="404"/>
        <end position="407"/>
    </location>
</feature>
<gene>
    <name evidence="15 18" type="primary">rne</name>
    <name evidence="18" type="ORF">NBRC116591_19970</name>
</gene>
<keyword evidence="7 15" id="KW-0540">Nuclease</keyword>
<accession>A0ABQ0A955</accession>
<feature type="binding site" evidence="15">
    <location>
        <position position="404"/>
    </location>
    <ligand>
        <name>Zn(2+)</name>
        <dbReference type="ChEBI" id="CHEBI:29105"/>
        <note>ligand shared between dimeric partners</note>
    </ligand>
</feature>
<feature type="compositionally biased region" description="Basic and acidic residues" evidence="16">
    <location>
        <begin position="593"/>
        <end position="610"/>
    </location>
</feature>
<dbReference type="Gene3D" id="2.40.50.140">
    <property type="entry name" value="Nucleic acid-binding proteins"/>
    <property type="match status" value="1"/>
</dbReference>
<feature type="binding site" evidence="15">
    <location>
        <position position="303"/>
    </location>
    <ligand>
        <name>Mg(2+)</name>
        <dbReference type="ChEBI" id="CHEBI:18420"/>
        <note>catalytic</note>
    </ligand>
</feature>
<evidence type="ECO:0000256" key="11">
    <source>
        <dbReference type="ARBA" id="ARBA00022801"/>
    </source>
</evidence>
<keyword evidence="10 15" id="KW-0255">Endonuclease</keyword>
<keyword evidence="14 15" id="KW-0472">Membrane</keyword>